<keyword evidence="2" id="KW-1185">Reference proteome</keyword>
<name>A0A391NS37_9EUKA</name>
<accession>A0A391NS37</accession>
<dbReference type="Proteomes" id="UP000265618">
    <property type="component" value="Unassembled WGS sequence"/>
</dbReference>
<comment type="caution">
    <text evidence="1">The sequence shown here is derived from an EMBL/GenBank/DDBJ whole genome shotgun (WGS) entry which is preliminary data.</text>
</comment>
<sequence length="96" mass="10403">MAKATPATPSKGVARAAAPGISGHVMFAADHFDSQEGVNVKDLRKVFEARNDVAMRSALKAVIAMALQGEDISSLEMSIIRWAWECVLILISTVFW</sequence>
<dbReference type="EMBL" id="BDIP01003829">
    <property type="protein sequence ID" value="GCA63510.1"/>
    <property type="molecule type" value="Genomic_DNA"/>
</dbReference>
<organism evidence="1 2">
    <name type="scientific">Kipferlia bialata</name>
    <dbReference type="NCBI Taxonomy" id="797122"/>
    <lineage>
        <taxon>Eukaryota</taxon>
        <taxon>Metamonada</taxon>
        <taxon>Carpediemonas-like organisms</taxon>
        <taxon>Kipferlia</taxon>
    </lineage>
</organism>
<dbReference type="AlphaFoldDB" id="A0A391NS37"/>
<proteinExistence type="predicted"/>
<reference evidence="1 2" key="1">
    <citation type="journal article" date="2018" name="PLoS ONE">
        <title>The draft genome of Kipferlia bialata reveals reductive genome evolution in fornicate parasites.</title>
        <authorList>
            <person name="Tanifuji G."/>
            <person name="Takabayashi S."/>
            <person name="Kume K."/>
            <person name="Takagi M."/>
            <person name="Nakayama T."/>
            <person name="Kamikawa R."/>
            <person name="Inagaki Y."/>
            <person name="Hashimoto T."/>
        </authorList>
    </citation>
    <scope>NUCLEOTIDE SEQUENCE [LARGE SCALE GENOMIC DNA]</scope>
    <source>
        <strain evidence="1">NY0173</strain>
    </source>
</reference>
<evidence type="ECO:0000313" key="1">
    <source>
        <dbReference type="EMBL" id="GCA63510.1"/>
    </source>
</evidence>
<evidence type="ECO:0000313" key="2">
    <source>
        <dbReference type="Proteomes" id="UP000265618"/>
    </source>
</evidence>
<protein>
    <submittedName>
        <fullName evidence="1">Uncharacterized protein</fullName>
    </submittedName>
</protein>
<gene>
    <name evidence="1" type="ORF">KIPB_010358</name>
</gene>